<dbReference type="Proteomes" id="UP000177390">
    <property type="component" value="Unassembled WGS sequence"/>
</dbReference>
<protein>
    <submittedName>
        <fullName evidence="1">Uncharacterized protein</fullName>
    </submittedName>
</protein>
<sequence>MASRYETKIRTLRERHAGEARTAISLETVSKVEASLSTIEQKTADSDRLLFDYFSYLIGELEKAISPEIVIYPVAFYNGQVESLEAMRQKVIELALAERAAVRARGRNSFGQIGDYFWENSEIEDLGEFKLLLDDLIGEAVRKFEINLDEWHNRVDLGHN</sequence>
<reference evidence="1 2" key="1">
    <citation type="journal article" date="2016" name="Nat. Commun.">
        <title>Thousands of microbial genomes shed light on interconnected biogeochemical processes in an aquifer system.</title>
        <authorList>
            <person name="Anantharaman K."/>
            <person name="Brown C.T."/>
            <person name="Hug L.A."/>
            <person name="Sharon I."/>
            <person name="Castelle C.J."/>
            <person name="Probst A.J."/>
            <person name="Thomas B.C."/>
            <person name="Singh A."/>
            <person name="Wilkins M.J."/>
            <person name="Karaoz U."/>
            <person name="Brodie E.L."/>
            <person name="Williams K.H."/>
            <person name="Hubbard S.S."/>
            <person name="Banfield J.F."/>
        </authorList>
    </citation>
    <scope>NUCLEOTIDE SEQUENCE [LARGE SCALE GENOMIC DNA]</scope>
</reference>
<dbReference type="AlphaFoldDB" id="A0A1F5EV20"/>
<gene>
    <name evidence="1" type="ORF">A3D09_03540</name>
</gene>
<comment type="caution">
    <text evidence="1">The sequence shown here is derived from an EMBL/GenBank/DDBJ whole genome shotgun (WGS) entry which is preliminary data.</text>
</comment>
<evidence type="ECO:0000313" key="1">
    <source>
        <dbReference type="EMBL" id="OGD71232.1"/>
    </source>
</evidence>
<evidence type="ECO:0000313" key="2">
    <source>
        <dbReference type="Proteomes" id="UP000177390"/>
    </source>
</evidence>
<dbReference type="EMBL" id="MFAH01000032">
    <property type="protein sequence ID" value="OGD71232.1"/>
    <property type="molecule type" value="Genomic_DNA"/>
</dbReference>
<organism evidence="1 2">
    <name type="scientific">Candidatus Collierbacteria bacterium RIFCSPHIGHO2_02_FULL_49_10</name>
    <dbReference type="NCBI Taxonomy" id="1817723"/>
    <lineage>
        <taxon>Bacteria</taxon>
        <taxon>Candidatus Collieribacteriota</taxon>
    </lineage>
</organism>
<name>A0A1F5EV20_9BACT</name>
<proteinExistence type="predicted"/>
<accession>A0A1F5EV20</accession>